<dbReference type="OrthoDB" id="5570013at2759"/>
<evidence type="ECO:0000313" key="2">
    <source>
        <dbReference type="EMBL" id="KAJ2669713.1"/>
    </source>
</evidence>
<proteinExistence type="predicted"/>
<dbReference type="EMBL" id="JANBTW010000142">
    <property type="protein sequence ID" value="KAJ2669713.1"/>
    <property type="molecule type" value="Genomic_DNA"/>
</dbReference>
<feature type="compositionally biased region" description="Polar residues" evidence="1">
    <location>
        <begin position="31"/>
        <end position="47"/>
    </location>
</feature>
<comment type="caution">
    <text evidence="2">The sequence shown here is derived from an EMBL/GenBank/DDBJ whole genome shotgun (WGS) entry which is preliminary data.</text>
</comment>
<reference evidence="2" key="1">
    <citation type="submission" date="2022-07" db="EMBL/GenBank/DDBJ databases">
        <title>Phylogenomic reconstructions and comparative analyses of Kickxellomycotina fungi.</title>
        <authorList>
            <person name="Reynolds N.K."/>
            <person name="Stajich J.E."/>
            <person name="Barry K."/>
            <person name="Grigoriev I.V."/>
            <person name="Crous P."/>
            <person name="Smith M.E."/>
        </authorList>
    </citation>
    <scope>NUCLEOTIDE SEQUENCE</scope>
    <source>
        <strain evidence="2">NRRL 3115</strain>
    </source>
</reference>
<organism evidence="2 3">
    <name type="scientific">Coemansia spiralis</name>
    <dbReference type="NCBI Taxonomy" id="417178"/>
    <lineage>
        <taxon>Eukaryota</taxon>
        <taxon>Fungi</taxon>
        <taxon>Fungi incertae sedis</taxon>
        <taxon>Zoopagomycota</taxon>
        <taxon>Kickxellomycotina</taxon>
        <taxon>Kickxellomycetes</taxon>
        <taxon>Kickxellales</taxon>
        <taxon>Kickxellaceae</taxon>
        <taxon>Coemansia</taxon>
    </lineage>
</organism>
<accession>A0A9W8KVN2</accession>
<name>A0A9W8KVN2_9FUNG</name>
<sequence length="473" mass="51450">MCCSQNFNDPCTIEKGLSRHCPSSGVGHAVSNGSSSTRAQFEQSQQPPLLPGNDVPVHTDMPPAYSLIDNNTQEPSASYRASATQADEDLLYELKLEYKGPSVLGATRGYLFDRPIYIHTSSQLTSTVSVERDDNTSNSDVVYIKAEISTSLGNIEDKVDVISELNKKGEYEFFIKSKGSFWGSMSTRCQIRVLFPSFTQNVHPGLFIESSGGFVGMTCLDNIHFKSIKMQLTKAKVSLTKISSNRINVDTTNNTVHATNVLAESAFDVKTTNSKITLLDTRAEQIVAYTSNASISMDAVSSTSINATTTNAQISCNGVDAGEVHLKTKNATIQCERLSADALTIETKNSKVCGSWTIGSLLKVSTKNAKIEGTVTFKSPLAPTRIYFDTTNSNIKVTAPADYFCGTFDAMTSNSNTTITWKGSRLIGNTSNPPIRFAVNEKNYKRGVLKPSDLMQHSLDAKTSNSSIEISFD</sequence>
<dbReference type="Proteomes" id="UP001151518">
    <property type="component" value="Unassembled WGS sequence"/>
</dbReference>
<evidence type="ECO:0000256" key="1">
    <source>
        <dbReference type="SAM" id="MobiDB-lite"/>
    </source>
</evidence>
<protein>
    <recommendedName>
        <fullName evidence="4">Adhesin domain-containing protein</fullName>
    </recommendedName>
</protein>
<gene>
    <name evidence="2" type="ORF">GGI25_006053</name>
</gene>
<evidence type="ECO:0000313" key="3">
    <source>
        <dbReference type="Proteomes" id="UP001151518"/>
    </source>
</evidence>
<feature type="region of interest" description="Disordered" evidence="1">
    <location>
        <begin position="24"/>
        <end position="53"/>
    </location>
</feature>
<evidence type="ECO:0008006" key="4">
    <source>
        <dbReference type="Google" id="ProtNLM"/>
    </source>
</evidence>
<dbReference type="AlphaFoldDB" id="A0A9W8KVN2"/>